<protein>
    <submittedName>
        <fullName evidence="1">Uncharacterized protein</fullName>
    </submittedName>
</protein>
<dbReference type="InParanoid" id="D1Z0H2"/>
<proteinExistence type="predicted"/>
<dbReference type="Proteomes" id="UP000001882">
    <property type="component" value="Chromosome"/>
</dbReference>
<reference evidence="1 2" key="2">
    <citation type="journal article" date="2008" name="Int. J. Syst. Evol. Microbiol.">
        <title>Methanocella paludicola gen. nov., sp. nov., a methane-producing archaeon, the first isolate of the lineage 'Rice Cluster I', and proposal of the new archaeal order Methanocellales ord. nov.</title>
        <authorList>
            <person name="Sakai S."/>
            <person name="Imachi H."/>
            <person name="Hanada S."/>
            <person name="Ohashi A."/>
            <person name="Harada H."/>
            <person name="Kamagata Y."/>
        </authorList>
    </citation>
    <scope>NUCLEOTIDE SEQUENCE [LARGE SCALE GENOMIC DNA]</scope>
    <source>
        <strain evidence="2">DSM 17711 / JCM 13418 / NBRC 101707 / SANAE</strain>
    </source>
</reference>
<dbReference type="RefSeq" id="WP_012900868.1">
    <property type="nucleotide sequence ID" value="NC_013665.1"/>
</dbReference>
<dbReference type="GeneID" id="43869866"/>
<evidence type="ECO:0000313" key="1">
    <source>
        <dbReference type="EMBL" id="BAI62194.1"/>
    </source>
</evidence>
<dbReference type="PROSITE" id="PS51257">
    <property type="entry name" value="PROKAR_LIPOPROTEIN"/>
    <property type="match status" value="1"/>
</dbReference>
<reference evidence="1 2" key="1">
    <citation type="journal article" date="2007" name="Appl. Environ. Microbiol.">
        <title>Isolation of key methanogens for global methane emission from rice paddy fields: a novel isolate affiliated with the clone cluster rice cluster I.</title>
        <authorList>
            <person name="Sakai S."/>
            <person name="Imachi H."/>
            <person name="Sekiguchi Y."/>
            <person name="Ohashi A."/>
            <person name="Harada H."/>
            <person name="Kamagata Y."/>
        </authorList>
    </citation>
    <scope>NUCLEOTIDE SEQUENCE [LARGE SCALE GENOMIC DNA]</scope>
    <source>
        <strain evidence="2">DSM 17711 / JCM 13418 / NBRC 101707 / SANAE</strain>
    </source>
</reference>
<dbReference type="OrthoDB" id="386603at2157"/>
<sequence length="223" mass="24175">MQRLKTSMIILIMACIVFAGCVSSSGDNPTPSQRVVATVGAPTPTPTEPPEPTIGPTWTPTPTPVPLPVTLSDFVLQVRINADQRQWTGDPNESQQINAQYAARQDWATFVITATGTETLKNLVIVYDVATPMTTTYNGQDFTTINHQSVNTTLDTLKPGEYREVTVDSPVYSAMLTADMTITAYWAGGSLELYKAELEPKFDSGTSYTPSNGVDIKRYGSAS</sequence>
<gene>
    <name evidence="1" type="ordered locus">MCP_2122</name>
</gene>
<dbReference type="STRING" id="304371.MCP_2122"/>
<keyword evidence="2" id="KW-1185">Reference proteome</keyword>
<reference evidence="2" key="3">
    <citation type="journal article" date="2011" name="PLoS ONE">
        <title>Genome sequence of a mesophilic hydrogenotrophic methanogen Methanocella paludicola, the first cultivated representative of the order Methanocellales.</title>
        <authorList>
            <person name="Sakai S."/>
            <person name="Takaki Y."/>
            <person name="Shimamura S."/>
            <person name="Sekine M."/>
            <person name="Tajima T."/>
            <person name="Kosugi H."/>
            <person name="Ichikawa N."/>
            <person name="Tasumi E."/>
            <person name="Hiraki A.T."/>
            <person name="Shimizu A."/>
            <person name="Kato Y."/>
            <person name="Nishiko R."/>
            <person name="Mori K."/>
            <person name="Fujita N."/>
            <person name="Imachi H."/>
            <person name="Takai K."/>
        </authorList>
    </citation>
    <scope>NUCLEOTIDE SEQUENCE [LARGE SCALE GENOMIC DNA]</scope>
    <source>
        <strain evidence="2">DSM 17711 / JCM 13418 / NBRC 101707 / SANAE</strain>
    </source>
</reference>
<dbReference type="eggNOG" id="arCOG13244">
    <property type="taxonomic scope" value="Archaea"/>
</dbReference>
<dbReference type="AlphaFoldDB" id="D1Z0H2"/>
<organism evidence="1 2">
    <name type="scientific">Methanocella paludicola (strain DSM 17711 / JCM 13418 / NBRC 101707 / SANAE)</name>
    <dbReference type="NCBI Taxonomy" id="304371"/>
    <lineage>
        <taxon>Archaea</taxon>
        <taxon>Methanobacteriati</taxon>
        <taxon>Methanobacteriota</taxon>
        <taxon>Stenosarchaea group</taxon>
        <taxon>Methanomicrobia</taxon>
        <taxon>Methanocellales</taxon>
        <taxon>Methanocellaceae</taxon>
        <taxon>Methanocella</taxon>
    </lineage>
</organism>
<dbReference type="EMBL" id="AP011532">
    <property type="protein sequence ID" value="BAI62194.1"/>
    <property type="molecule type" value="Genomic_DNA"/>
</dbReference>
<accession>D1Z0H2</accession>
<evidence type="ECO:0000313" key="2">
    <source>
        <dbReference type="Proteomes" id="UP000001882"/>
    </source>
</evidence>
<dbReference type="KEGG" id="mpd:MCP_2122"/>
<name>D1Z0H2_METPS</name>
<dbReference type="PATRIC" id="fig|304371.9.peg.2163"/>